<reference evidence="3 4" key="2">
    <citation type="journal article" date="2011" name="J. Bacteriol.">
        <title>Genomes of three methylotrophs from a single niche uncover genetic and metabolic divergence of Methylophilaceae.</title>
        <authorList>
            <person name="Lapidus A."/>
            <person name="Clum A."/>
            <person name="Labutti K."/>
            <person name="Kaluzhnaya M.G."/>
            <person name="Lim S."/>
            <person name="Beck D.A."/>
            <person name="Glavina Del Rio T."/>
            <person name="Nolan M."/>
            <person name="Mavromatis K."/>
            <person name="Huntemann M."/>
            <person name="Lucas S."/>
            <person name="Lidstrom M.E."/>
            <person name="Ivanova N."/>
            <person name="Chistoserdova L."/>
        </authorList>
    </citation>
    <scope>NUCLEOTIDE SEQUENCE [LARGE SCALE GENOMIC DNA]</scope>
    <source>
        <strain evidence="4">JLW8 / ATCC BAA-1282 / DSM 17540</strain>
    </source>
</reference>
<dbReference type="AlphaFoldDB" id="C6WYX5"/>
<feature type="chain" id="PRO_5005668858" evidence="2">
    <location>
        <begin position="19"/>
        <end position="790"/>
    </location>
</feature>
<dbReference type="RefSeq" id="WP_012777557.1">
    <property type="nucleotide sequence ID" value="NC_012968.1"/>
</dbReference>
<feature type="region of interest" description="Disordered" evidence="1">
    <location>
        <begin position="354"/>
        <end position="414"/>
    </location>
</feature>
<feature type="region of interest" description="Disordered" evidence="1">
    <location>
        <begin position="749"/>
        <end position="790"/>
    </location>
</feature>
<organism evidence="3 4">
    <name type="scientific">Methylotenera mobilis (strain JLW8 / ATCC BAA-1282 / DSM 17540)</name>
    <dbReference type="NCBI Taxonomy" id="583345"/>
    <lineage>
        <taxon>Bacteria</taxon>
        <taxon>Pseudomonadati</taxon>
        <taxon>Pseudomonadota</taxon>
        <taxon>Betaproteobacteria</taxon>
        <taxon>Nitrosomonadales</taxon>
        <taxon>Methylophilaceae</taxon>
        <taxon>Methylotenera</taxon>
    </lineage>
</organism>
<dbReference type="EMBL" id="CP001672">
    <property type="protein sequence ID" value="ACT47100.1"/>
    <property type="molecule type" value="Genomic_DNA"/>
</dbReference>
<evidence type="ECO:0000256" key="2">
    <source>
        <dbReference type="SAM" id="SignalP"/>
    </source>
</evidence>
<dbReference type="Proteomes" id="UP000002742">
    <property type="component" value="Chromosome"/>
</dbReference>
<accession>C6WYX5</accession>
<dbReference type="KEGG" id="mmb:Mmol_0190"/>
<evidence type="ECO:0000313" key="4">
    <source>
        <dbReference type="Proteomes" id="UP000002742"/>
    </source>
</evidence>
<sequence length="790" mass="85875">MRLFISLIFAFYANASLALGLGEATLKSYLGESLIVKLNVTDVEKSPDISCFTITDTNDTPAFKKAFSTLSSVKDGYLLTITTQSVITEPILSLRVSYHCEPQLHRDYVLLLDPASTQSEAAISTTTASASNNAGKQVGGKTKPSSNADANGYTADDANSYAPPAKAKRKPKKRHANTASSADEKIMEAYVGKPSTKPTPAASVSEPAVPVKPEPVKPDAASKPYLSISGGSLPADASGAEHKLSLQFATQIDLDRAPPATSPSSTDVEDEATMISNRLAHLEKQIISLQTQNTLLKNEAVQAKNALAEQQSGWLNYAWMVAAAILAFAALEWLRRAIITKRLIKQEQDWFNADGDTDNEQASLRTTTQPTADYKVSKDNDFSDSFLDDYTDDEGTPTMPAKSGILAPAEQTSDEHDSIIDNADVFIEHERPLLAIQLLQNHLNDFPAESPKIWLKLLSLLGKEGTEAEYDATVVEANKYFNIKAPNFADANKEDTASIEEYSNIVARLEGAWGSPFAVKFLHDLIYDQYAQPAEGFSPNNFEELLFLKRIAELLNTGIAANQRTPYHSTTSKAASERSTPTRSASDNAAVFNTAAFNSDAFGNDSAFDAATDDLDKTKSKANTISDADFTVAPFPETSEKPTWGRPTQEDMNAQFANSPFQKVPSYEVDMLADFDDHMEIVVPSFSGEPFDNANFANQGAGKQADLAQKSEDFAAPNLATPNLATPSLAAAPNDMAEEFLFPLDTYPEDIYSDETVPTEATTSETEEESARKKSKDSNIIEWDLPKSDK</sequence>
<gene>
    <name evidence="3" type="ordered locus">Mmol_0190</name>
</gene>
<feature type="compositionally biased region" description="Low complexity" evidence="1">
    <location>
        <begin position="200"/>
        <end position="211"/>
    </location>
</feature>
<feature type="compositionally biased region" description="Acidic residues" evidence="1">
    <location>
        <begin position="386"/>
        <end position="395"/>
    </location>
</feature>
<feature type="signal peptide" evidence="2">
    <location>
        <begin position="1"/>
        <end position="18"/>
    </location>
</feature>
<proteinExistence type="predicted"/>
<evidence type="ECO:0000313" key="3">
    <source>
        <dbReference type="EMBL" id="ACT47100.1"/>
    </source>
</evidence>
<reference evidence="4" key="1">
    <citation type="submission" date="2009-07" db="EMBL/GenBank/DDBJ databases">
        <title>Complete sequence of Methylotenera mobilis JLW8.</title>
        <authorList>
            <consortium name="US DOE Joint Genome Institute"/>
            <person name="Lucas S."/>
            <person name="Copeland A."/>
            <person name="Lapidus A."/>
            <person name="Glavina del Rio T."/>
            <person name="Tice H."/>
            <person name="Bruce D."/>
            <person name="Goodwin L."/>
            <person name="Pitluck S."/>
            <person name="LaButti K.M."/>
            <person name="Clum A."/>
            <person name="Larimer F."/>
            <person name="Land M."/>
            <person name="Hauser L."/>
            <person name="Kyrpides N."/>
            <person name="Mikhailova N."/>
            <person name="Kayluzhnaya M."/>
            <person name="Chistoserdova L."/>
        </authorList>
    </citation>
    <scope>NUCLEOTIDE SEQUENCE [LARGE SCALE GENOMIC DNA]</scope>
    <source>
        <strain evidence="4">JLW8 / ATCC BAA-1282 / DSM 17540</strain>
    </source>
</reference>
<feature type="compositionally biased region" description="Polar residues" evidence="1">
    <location>
        <begin position="360"/>
        <end position="371"/>
    </location>
</feature>
<feature type="compositionally biased region" description="Basic and acidic residues" evidence="1">
    <location>
        <begin position="769"/>
        <end position="790"/>
    </location>
</feature>
<keyword evidence="2" id="KW-0732">Signal</keyword>
<feature type="region of interest" description="Disordered" evidence="1">
    <location>
        <begin position="123"/>
        <end position="216"/>
    </location>
</feature>
<dbReference type="STRING" id="583345.Mmol_0190"/>
<name>C6WYX5_METML</name>
<feature type="region of interest" description="Disordered" evidence="1">
    <location>
        <begin position="565"/>
        <end position="587"/>
    </location>
</feature>
<dbReference type="eggNOG" id="COG3170">
    <property type="taxonomic scope" value="Bacteria"/>
</dbReference>
<dbReference type="HOGENOM" id="CLU_355198_0_0_4"/>
<keyword evidence="4" id="KW-1185">Reference proteome</keyword>
<feature type="compositionally biased region" description="Basic residues" evidence="1">
    <location>
        <begin position="166"/>
        <end position="176"/>
    </location>
</feature>
<protein>
    <submittedName>
        <fullName evidence="3">Uncharacterized protein</fullName>
    </submittedName>
</protein>
<evidence type="ECO:0000256" key="1">
    <source>
        <dbReference type="SAM" id="MobiDB-lite"/>
    </source>
</evidence>
<dbReference type="OrthoDB" id="9177851at2"/>